<dbReference type="OrthoDB" id="9797415at2"/>
<dbReference type="InterPro" id="IPR023214">
    <property type="entry name" value="HAD_sf"/>
</dbReference>
<accession>A0A172U000</accession>
<dbReference type="GO" id="GO:0016787">
    <property type="term" value="F:hydrolase activity"/>
    <property type="evidence" value="ECO:0007669"/>
    <property type="project" value="UniProtKB-KW"/>
</dbReference>
<dbReference type="Pfam" id="PF00702">
    <property type="entry name" value="Hydrolase"/>
    <property type="match status" value="1"/>
</dbReference>
<dbReference type="RefSeq" id="WP_066406895.1">
    <property type="nucleotide sequence ID" value="NZ_CP011390.1"/>
</dbReference>
<keyword evidence="1" id="KW-0378">Hydrolase</keyword>
<evidence type="ECO:0000313" key="3">
    <source>
        <dbReference type="Proteomes" id="UP000077177"/>
    </source>
</evidence>
<dbReference type="AlphaFoldDB" id="A0A172U000"/>
<dbReference type="EMBL" id="CP011390">
    <property type="protein sequence ID" value="ANE52444.1"/>
    <property type="molecule type" value="Genomic_DNA"/>
</dbReference>
<evidence type="ECO:0008006" key="4">
    <source>
        <dbReference type="Google" id="ProtNLM"/>
    </source>
</evidence>
<protein>
    <recommendedName>
        <fullName evidence="4">Haloacid dehalogenase</fullName>
    </recommendedName>
</protein>
<reference evidence="2 3" key="2">
    <citation type="journal article" date="2016" name="Int. J. Syst. Evol. Microbiol.">
        <title>Flavisolibacter tropicus sp. nov., isolated from tropical soil.</title>
        <authorList>
            <person name="Lee J.J."/>
            <person name="Kang M.S."/>
            <person name="Kim G.S."/>
            <person name="Lee C.S."/>
            <person name="Lim S."/>
            <person name="Lee J."/>
            <person name="Roh S.H."/>
            <person name="Kang H."/>
            <person name="Ha J.M."/>
            <person name="Bae S."/>
            <person name="Jung H.Y."/>
            <person name="Kim M.K."/>
        </authorList>
    </citation>
    <scope>NUCLEOTIDE SEQUENCE [LARGE SCALE GENOMIC DNA]</scope>
    <source>
        <strain evidence="2 3">LCS9</strain>
    </source>
</reference>
<dbReference type="STRING" id="1492898.SY85_20115"/>
<name>A0A172U000_9BACT</name>
<dbReference type="InterPro" id="IPR051540">
    <property type="entry name" value="S-2-haloacid_dehalogenase"/>
</dbReference>
<evidence type="ECO:0000313" key="2">
    <source>
        <dbReference type="EMBL" id="ANE52444.1"/>
    </source>
</evidence>
<dbReference type="PANTHER" id="PTHR43316:SF9">
    <property type="entry name" value="ACID DEHALOGENASE, PUTATIVE (AFU_ORTHOLOGUE AFUA_6G14460)-RELATED"/>
    <property type="match status" value="1"/>
</dbReference>
<dbReference type="SFLD" id="SFLDS00003">
    <property type="entry name" value="Haloacid_Dehalogenase"/>
    <property type="match status" value="1"/>
</dbReference>
<dbReference type="PANTHER" id="PTHR43316">
    <property type="entry name" value="HYDROLASE, HALOACID DELAHOGENASE-RELATED"/>
    <property type="match status" value="1"/>
</dbReference>
<organism evidence="2 3">
    <name type="scientific">Flavisolibacter tropicus</name>
    <dbReference type="NCBI Taxonomy" id="1492898"/>
    <lineage>
        <taxon>Bacteria</taxon>
        <taxon>Pseudomonadati</taxon>
        <taxon>Bacteroidota</taxon>
        <taxon>Chitinophagia</taxon>
        <taxon>Chitinophagales</taxon>
        <taxon>Chitinophagaceae</taxon>
        <taxon>Flavisolibacter</taxon>
    </lineage>
</organism>
<keyword evidence="3" id="KW-1185">Reference proteome</keyword>
<dbReference type="Proteomes" id="UP000077177">
    <property type="component" value="Chromosome"/>
</dbReference>
<dbReference type="InterPro" id="IPR036412">
    <property type="entry name" value="HAD-like_sf"/>
</dbReference>
<dbReference type="KEGG" id="fla:SY85_20115"/>
<gene>
    <name evidence="2" type="ORF">SY85_20115</name>
</gene>
<reference evidence="3" key="1">
    <citation type="submission" date="2015-01" db="EMBL/GenBank/DDBJ databases">
        <title>Flavisolibacter sp./LCS9/ whole genome sequencing.</title>
        <authorList>
            <person name="Kim M.K."/>
            <person name="Srinivasan S."/>
            <person name="Lee J.-J."/>
        </authorList>
    </citation>
    <scope>NUCLEOTIDE SEQUENCE [LARGE SCALE GENOMIC DNA]</scope>
    <source>
        <strain evidence="3">LCS9</strain>
    </source>
</reference>
<dbReference type="InterPro" id="IPR006439">
    <property type="entry name" value="HAD-SF_hydro_IA"/>
</dbReference>
<proteinExistence type="predicted"/>
<dbReference type="Gene3D" id="1.10.150.660">
    <property type="match status" value="1"/>
</dbReference>
<dbReference type="NCBIfam" id="TIGR01549">
    <property type="entry name" value="HAD-SF-IA-v1"/>
    <property type="match status" value="1"/>
</dbReference>
<dbReference type="SUPFAM" id="SSF56784">
    <property type="entry name" value="HAD-like"/>
    <property type="match status" value="1"/>
</dbReference>
<evidence type="ECO:0000256" key="1">
    <source>
        <dbReference type="ARBA" id="ARBA00022801"/>
    </source>
</evidence>
<dbReference type="Gene3D" id="3.40.50.1000">
    <property type="entry name" value="HAD superfamily/HAD-like"/>
    <property type="match status" value="1"/>
</dbReference>
<dbReference type="SFLD" id="SFLDG01129">
    <property type="entry name" value="C1.5:_HAD__Beta-PGM__Phosphata"/>
    <property type="match status" value="1"/>
</dbReference>
<sequence>MNRIKYILFDAANTLIHKPTIWECFDKALKSNNIEMPIDLLKRNHKLISEIIHFPDATSSEFYQKFNAELLYSLGIIPNEKLLEDIFQACTYQPWQPFNDTVALNGLDFPKGILSNFNASLSKKINEMFPDTFSDFFISEVIQFAKPDLRFYRKAIELLRIEPNEVLYIGDSIKLDMEPARVIGMNSILIDRDGVFPNFNARISSLSELNQIIG</sequence>